<dbReference type="AlphaFoldDB" id="A0A1S2LLY0"/>
<evidence type="ECO:0000256" key="4">
    <source>
        <dbReference type="ARBA" id="ARBA00007353"/>
    </source>
</evidence>
<evidence type="ECO:0000256" key="6">
    <source>
        <dbReference type="ARBA" id="ARBA00022723"/>
    </source>
</evidence>
<comment type="catalytic activity">
    <reaction evidence="11">
        <text>S-methyl-5'-thioadenosine + phosphate = 5-(methylsulfanyl)-alpha-D-ribose 1-phosphate + adenine</text>
        <dbReference type="Rhea" id="RHEA:11852"/>
        <dbReference type="ChEBI" id="CHEBI:16708"/>
        <dbReference type="ChEBI" id="CHEBI:17509"/>
        <dbReference type="ChEBI" id="CHEBI:43474"/>
        <dbReference type="ChEBI" id="CHEBI:58533"/>
        <dbReference type="EC" id="2.4.2.28"/>
    </reaction>
    <physiologicalReaction direction="left-to-right" evidence="11">
        <dbReference type="Rhea" id="RHEA:11853"/>
    </physiologicalReaction>
</comment>
<evidence type="ECO:0000256" key="2">
    <source>
        <dbReference type="ARBA" id="ARBA00001947"/>
    </source>
</evidence>
<evidence type="ECO:0000256" key="3">
    <source>
        <dbReference type="ARBA" id="ARBA00003215"/>
    </source>
</evidence>
<dbReference type="SUPFAM" id="SSF64438">
    <property type="entry name" value="CNF1/YfiH-like putative cysteine hydrolases"/>
    <property type="match status" value="1"/>
</dbReference>
<dbReference type="Gene3D" id="3.60.140.10">
    <property type="entry name" value="CNF1/YfiH-like putative cysteine hydrolases"/>
    <property type="match status" value="1"/>
</dbReference>
<keyword evidence="7" id="KW-0378">Hydrolase</keyword>
<keyword evidence="6" id="KW-0479">Metal-binding</keyword>
<keyword evidence="14" id="KW-1185">Reference proteome</keyword>
<evidence type="ECO:0000256" key="5">
    <source>
        <dbReference type="ARBA" id="ARBA00022679"/>
    </source>
</evidence>
<evidence type="ECO:0000256" key="1">
    <source>
        <dbReference type="ARBA" id="ARBA00000553"/>
    </source>
</evidence>
<keyword evidence="8" id="KW-0862">Zinc</keyword>
<comment type="cofactor">
    <cofactor evidence="2">
        <name>Zn(2+)</name>
        <dbReference type="ChEBI" id="CHEBI:29105"/>
    </cofactor>
</comment>
<dbReference type="GO" id="GO:0005507">
    <property type="term" value="F:copper ion binding"/>
    <property type="evidence" value="ECO:0007669"/>
    <property type="project" value="TreeGrafter"/>
</dbReference>
<comment type="caution">
    <text evidence="13">The sequence shown here is derived from an EMBL/GenBank/DDBJ whole genome shotgun (WGS) entry which is preliminary data.</text>
</comment>
<gene>
    <name evidence="13" type="ORF">BKP37_12130</name>
</gene>
<dbReference type="InterPro" id="IPR003730">
    <property type="entry name" value="Cu_polyphenol_OxRdtase"/>
</dbReference>
<evidence type="ECO:0000256" key="10">
    <source>
        <dbReference type="ARBA" id="ARBA00048968"/>
    </source>
</evidence>
<sequence>MPLNSSILTIKPFNKFDDKLIVGFSTRNNGVSKKPYESLNLGLHVQDDEQKVILNREKVAEDLKISLEKWVFAEQVHSNKIKKISQKDCGSGTLDIASVIKGADGLYTKEANVLLASLYADCVPLYFYSPSNALIGLAHAGWKGTVGKIGTNMVHMWTEVEKVSLDSIYVAIGPSISQESYEVDDYVIDEVNKVIVDEYQLPYIKVNTNQYLLDLKLLNKQLLLATGIKEEQIFVSNYCTYKNSKTFFSYRRNQQTGRMMSYIGRK</sequence>
<dbReference type="Pfam" id="PF02578">
    <property type="entry name" value="Cu-oxidase_4"/>
    <property type="match status" value="1"/>
</dbReference>
<evidence type="ECO:0000313" key="13">
    <source>
        <dbReference type="EMBL" id="OIJ13344.1"/>
    </source>
</evidence>
<evidence type="ECO:0000313" key="14">
    <source>
        <dbReference type="Proteomes" id="UP000179524"/>
    </source>
</evidence>
<dbReference type="GO" id="GO:0017061">
    <property type="term" value="F:S-methyl-5-thioadenosine phosphorylase activity"/>
    <property type="evidence" value="ECO:0007669"/>
    <property type="project" value="UniProtKB-EC"/>
</dbReference>
<dbReference type="EMBL" id="MLQR01000029">
    <property type="protein sequence ID" value="OIJ13344.1"/>
    <property type="molecule type" value="Genomic_DNA"/>
</dbReference>
<evidence type="ECO:0000256" key="11">
    <source>
        <dbReference type="ARBA" id="ARBA00049893"/>
    </source>
</evidence>
<dbReference type="PANTHER" id="PTHR30616:SF2">
    <property type="entry name" value="PURINE NUCLEOSIDE PHOSPHORYLASE LACC1"/>
    <property type="match status" value="1"/>
</dbReference>
<comment type="similarity">
    <text evidence="4 12">Belongs to the purine nucleoside phosphorylase YfiH/LACC1 family.</text>
</comment>
<organism evidence="13 14">
    <name type="scientific">Anaerobacillus alkalilacustris</name>
    <dbReference type="NCBI Taxonomy" id="393763"/>
    <lineage>
        <taxon>Bacteria</taxon>
        <taxon>Bacillati</taxon>
        <taxon>Bacillota</taxon>
        <taxon>Bacilli</taxon>
        <taxon>Bacillales</taxon>
        <taxon>Bacillaceae</taxon>
        <taxon>Anaerobacillus</taxon>
    </lineage>
</organism>
<comment type="catalytic activity">
    <reaction evidence="1">
        <text>inosine + phosphate = alpha-D-ribose 1-phosphate + hypoxanthine</text>
        <dbReference type="Rhea" id="RHEA:27646"/>
        <dbReference type="ChEBI" id="CHEBI:17368"/>
        <dbReference type="ChEBI" id="CHEBI:17596"/>
        <dbReference type="ChEBI" id="CHEBI:43474"/>
        <dbReference type="ChEBI" id="CHEBI:57720"/>
        <dbReference type="EC" id="2.4.2.1"/>
    </reaction>
    <physiologicalReaction direction="left-to-right" evidence="1">
        <dbReference type="Rhea" id="RHEA:27647"/>
    </physiologicalReaction>
</comment>
<dbReference type="CDD" id="cd16833">
    <property type="entry name" value="YfiH"/>
    <property type="match status" value="1"/>
</dbReference>
<comment type="function">
    <text evidence="3">Purine nucleoside enzyme that catalyzes the phosphorolysis of adenosine and inosine nucleosides, yielding D-ribose 1-phosphate and the respective free bases, adenine and hypoxanthine. Also catalyzes the phosphorolysis of S-methyl-5'-thioadenosine into adenine and S-methyl-5-thio-alpha-D-ribose 1-phosphate. Also has adenosine deaminase activity.</text>
</comment>
<dbReference type="InterPro" id="IPR038371">
    <property type="entry name" value="Cu_polyphenol_OxRdtase_sf"/>
</dbReference>
<dbReference type="GO" id="GO:0016787">
    <property type="term" value="F:hydrolase activity"/>
    <property type="evidence" value="ECO:0007669"/>
    <property type="project" value="UniProtKB-KW"/>
</dbReference>
<comment type="catalytic activity">
    <reaction evidence="10">
        <text>adenosine + phosphate = alpha-D-ribose 1-phosphate + adenine</text>
        <dbReference type="Rhea" id="RHEA:27642"/>
        <dbReference type="ChEBI" id="CHEBI:16335"/>
        <dbReference type="ChEBI" id="CHEBI:16708"/>
        <dbReference type="ChEBI" id="CHEBI:43474"/>
        <dbReference type="ChEBI" id="CHEBI:57720"/>
        <dbReference type="EC" id="2.4.2.1"/>
    </reaction>
    <physiologicalReaction direction="left-to-right" evidence="10">
        <dbReference type="Rhea" id="RHEA:27643"/>
    </physiologicalReaction>
</comment>
<protein>
    <recommendedName>
        <fullName evidence="12">Purine nucleoside phosphorylase</fullName>
    </recommendedName>
</protein>
<dbReference type="InterPro" id="IPR011324">
    <property type="entry name" value="Cytotoxic_necrot_fac-like_cat"/>
</dbReference>
<dbReference type="Proteomes" id="UP000179524">
    <property type="component" value="Unassembled WGS sequence"/>
</dbReference>
<name>A0A1S2LLY0_9BACI</name>
<dbReference type="PANTHER" id="PTHR30616">
    <property type="entry name" value="UNCHARACTERIZED PROTEIN YFIH"/>
    <property type="match status" value="1"/>
</dbReference>
<accession>A0A1S2LLY0</accession>
<evidence type="ECO:0000256" key="9">
    <source>
        <dbReference type="ARBA" id="ARBA00047989"/>
    </source>
</evidence>
<reference evidence="13 14" key="1">
    <citation type="submission" date="2016-10" db="EMBL/GenBank/DDBJ databases">
        <title>Draft genome sequences of four alkaliphilic bacteria belonging to the Anaerobacillus genus.</title>
        <authorList>
            <person name="Bassil N.M."/>
            <person name="Lloyd J.R."/>
        </authorList>
    </citation>
    <scope>NUCLEOTIDE SEQUENCE [LARGE SCALE GENOMIC DNA]</scope>
    <source>
        <strain evidence="13 14">DSM 18345</strain>
    </source>
</reference>
<evidence type="ECO:0000256" key="7">
    <source>
        <dbReference type="ARBA" id="ARBA00022801"/>
    </source>
</evidence>
<evidence type="ECO:0000256" key="8">
    <source>
        <dbReference type="ARBA" id="ARBA00022833"/>
    </source>
</evidence>
<keyword evidence="5" id="KW-0808">Transferase</keyword>
<evidence type="ECO:0000256" key="12">
    <source>
        <dbReference type="RuleBase" id="RU361274"/>
    </source>
</evidence>
<comment type="catalytic activity">
    <reaction evidence="9">
        <text>adenosine + H2O + H(+) = inosine + NH4(+)</text>
        <dbReference type="Rhea" id="RHEA:24408"/>
        <dbReference type="ChEBI" id="CHEBI:15377"/>
        <dbReference type="ChEBI" id="CHEBI:15378"/>
        <dbReference type="ChEBI" id="CHEBI:16335"/>
        <dbReference type="ChEBI" id="CHEBI:17596"/>
        <dbReference type="ChEBI" id="CHEBI:28938"/>
        <dbReference type="EC" id="3.5.4.4"/>
    </reaction>
    <physiologicalReaction direction="left-to-right" evidence="9">
        <dbReference type="Rhea" id="RHEA:24409"/>
    </physiologicalReaction>
</comment>
<proteinExistence type="inferred from homology"/>
<dbReference type="NCBIfam" id="TIGR00726">
    <property type="entry name" value="peptidoglycan editing factor PgeF"/>
    <property type="match status" value="1"/>
</dbReference>